<feature type="coiled-coil region" evidence="1">
    <location>
        <begin position="156"/>
        <end position="200"/>
    </location>
</feature>
<accession>E4Y1S6</accession>
<reference evidence="4" key="1">
    <citation type="journal article" date="2010" name="Science">
        <title>Plasticity of animal genome architecture unmasked by rapid evolution of a pelagic tunicate.</title>
        <authorList>
            <person name="Denoeud F."/>
            <person name="Henriet S."/>
            <person name="Mungpakdee S."/>
            <person name="Aury J.M."/>
            <person name="Da Silva C."/>
            <person name="Brinkmann H."/>
            <person name="Mikhaleva J."/>
            <person name="Olsen L.C."/>
            <person name="Jubin C."/>
            <person name="Canestro C."/>
            <person name="Bouquet J.M."/>
            <person name="Danks G."/>
            <person name="Poulain J."/>
            <person name="Campsteijn C."/>
            <person name="Adamski M."/>
            <person name="Cross I."/>
            <person name="Yadetie F."/>
            <person name="Muffato M."/>
            <person name="Louis A."/>
            <person name="Butcher S."/>
            <person name="Tsagkogeorga G."/>
            <person name="Konrad A."/>
            <person name="Singh S."/>
            <person name="Jensen M.F."/>
            <person name="Cong E.H."/>
            <person name="Eikeseth-Otteraa H."/>
            <person name="Noel B."/>
            <person name="Anthouard V."/>
            <person name="Porcel B.M."/>
            <person name="Kachouri-Lafond R."/>
            <person name="Nishino A."/>
            <person name="Ugolini M."/>
            <person name="Chourrout P."/>
            <person name="Nishida H."/>
            <person name="Aasland R."/>
            <person name="Huzurbazar S."/>
            <person name="Westhof E."/>
            <person name="Delsuc F."/>
            <person name="Lehrach H."/>
            <person name="Reinhardt R."/>
            <person name="Weissenbach J."/>
            <person name="Roy S.W."/>
            <person name="Artiguenave F."/>
            <person name="Postlethwait J.H."/>
            <person name="Manak J.R."/>
            <person name="Thompson E.M."/>
            <person name="Jaillon O."/>
            <person name="Du Pasquier L."/>
            <person name="Boudinot P."/>
            <person name="Liberles D.A."/>
            <person name="Volff J.N."/>
            <person name="Philippe H."/>
            <person name="Lenhard B."/>
            <person name="Roest Crollius H."/>
            <person name="Wincker P."/>
            <person name="Chourrout D."/>
        </authorList>
    </citation>
    <scope>NUCLEOTIDE SEQUENCE [LARGE SCALE GENOMIC DNA]</scope>
</reference>
<evidence type="ECO:0000256" key="3">
    <source>
        <dbReference type="SAM" id="SignalP"/>
    </source>
</evidence>
<dbReference type="OrthoDB" id="10417739at2759"/>
<gene>
    <name evidence="4" type="ORF">GSOID_T00014141001</name>
</gene>
<dbReference type="AlphaFoldDB" id="E4Y1S6"/>
<sequence length="240" mass="27319">MKLSSSLFVLASVNADICGDCDQHIADINTWHGASNVVCSRYTHPRDYAQFDTRAACKACMVQCVPNNDACSGAEDLEAGFWNKTALKIKAQYVNKAEEFAAERLAEKTRMRLQRNLTKETAKYNKIKNKTEEKQAKADNKEWKESDRETWRQNKRDIANARRAAAKQAKKEAKAAAKAAKEEAKEKRLAKRALADANKALFSFYADLEKHYEPLCEEMHLIEDNNKLSRAYSQFKMNQA</sequence>
<dbReference type="EMBL" id="FN653684">
    <property type="protein sequence ID" value="CBY15820.1"/>
    <property type="molecule type" value="Genomic_DNA"/>
</dbReference>
<name>E4Y1S6_OIKDI</name>
<feature type="chain" id="PRO_5012722990" evidence="3">
    <location>
        <begin position="16"/>
        <end position="240"/>
    </location>
</feature>
<evidence type="ECO:0000256" key="2">
    <source>
        <dbReference type="SAM" id="MobiDB-lite"/>
    </source>
</evidence>
<dbReference type="Proteomes" id="UP000001307">
    <property type="component" value="Unassembled WGS sequence"/>
</dbReference>
<keyword evidence="3" id="KW-0732">Signal</keyword>
<evidence type="ECO:0000313" key="4">
    <source>
        <dbReference type="EMBL" id="CBY15820.1"/>
    </source>
</evidence>
<keyword evidence="1" id="KW-0175">Coiled coil</keyword>
<protein>
    <submittedName>
        <fullName evidence="4">Uncharacterized protein</fullName>
    </submittedName>
</protein>
<evidence type="ECO:0000256" key="1">
    <source>
        <dbReference type="SAM" id="Coils"/>
    </source>
</evidence>
<proteinExistence type="predicted"/>
<dbReference type="InParanoid" id="E4Y1S6"/>
<feature type="region of interest" description="Disordered" evidence="2">
    <location>
        <begin position="132"/>
        <end position="152"/>
    </location>
</feature>
<organism evidence="4">
    <name type="scientific">Oikopleura dioica</name>
    <name type="common">Tunicate</name>
    <dbReference type="NCBI Taxonomy" id="34765"/>
    <lineage>
        <taxon>Eukaryota</taxon>
        <taxon>Metazoa</taxon>
        <taxon>Chordata</taxon>
        <taxon>Tunicata</taxon>
        <taxon>Appendicularia</taxon>
        <taxon>Copelata</taxon>
        <taxon>Oikopleuridae</taxon>
        <taxon>Oikopleura</taxon>
    </lineage>
</organism>
<evidence type="ECO:0000313" key="5">
    <source>
        <dbReference type="Proteomes" id="UP000001307"/>
    </source>
</evidence>
<keyword evidence="5" id="KW-1185">Reference proteome</keyword>
<feature type="signal peptide" evidence="3">
    <location>
        <begin position="1"/>
        <end position="15"/>
    </location>
</feature>